<sequence>AHLHPHPGGAACRPPRRRPGDGGRGIRRHLQRLRRGTRVARAGERRLRPRAGPPVAAGRGVRAGAARHGHGLALLLRPGEAVLLPGPLGPQHLRRGGHRAGAGGVVRRRERAAVFPRRGRHLPPARGLHRVRGPHGDLRPRQGDHLVPGQPALRQLHARPFPYGPRHQRRVRRPLPRAWNRRLRGNLVPRGLAGWRLRGRRPVHHRLLPV</sequence>
<feature type="compositionally biased region" description="Basic residues" evidence="1">
    <location>
        <begin position="25"/>
        <end position="38"/>
    </location>
</feature>
<feature type="region of interest" description="Disordered" evidence="1">
    <location>
        <begin position="120"/>
        <end position="141"/>
    </location>
</feature>
<dbReference type="AlphaFoldDB" id="A0A6J4M9X6"/>
<feature type="compositionally biased region" description="Low complexity" evidence="1">
    <location>
        <begin position="1"/>
        <end position="13"/>
    </location>
</feature>
<accession>A0A6J4M9X6</accession>
<reference evidence="2" key="1">
    <citation type="submission" date="2020-02" db="EMBL/GenBank/DDBJ databases">
        <authorList>
            <person name="Meier V. D."/>
        </authorList>
    </citation>
    <scope>NUCLEOTIDE SEQUENCE</scope>
    <source>
        <strain evidence="2">AVDCRST_MAG68</strain>
    </source>
</reference>
<evidence type="ECO:0000256" key="1">
    <source>
        <dbReference type="SAM" id="MobiDB-lite"/>
    </source>
</evidence>
<gene>
    <name evidence="2" type="ORF">AVDCRST_MAG68-3774</name>
</gene>
<feature type="compositionally biased region" description="Basic residues" evidence="1">
    <location>
        <begin position="120"/>
        <end position="133"/>
    </location>
</feature>
<feature type="region of interest" description="Disordered" evidence="1">
    <location>
        <begin position="1"/>
        <end position="60"/>
    </location>
</feature>
<feature type="non-terminal residue" evidence="2">
    <location>
        <position position="210"/>
    </location>
</feature>
<evidence type="ECO:0000313" key="2">
    <source>
        <dbReference type="EMBL" id="CAA9352695.1"/>
    </source>
</evidence>
<protein>
    <submittedName>
        <fullName evidence="2">Uncharacterized protein</fullName>
    </submittedName>
</protein>
<name>A0A6J4M9X6_9BACT</name>
<feature type="non-terminal residue" evidence="2">
    <location>
        <position position="1"/>
    </location>
</feature>
<dbReference type="EMBL" id="CADCTW010000177">
    <property type="protein sequence ID" value="CAA9352695.1"/>
    <property type="molecule type" value="Genomic_DNA"/>
</dbReference>
<proteinExistence type="predicted"/>
<organism evidence="2">
    <name type="scientific">uncultured Gemmatimonadota bacterium</name>
    <dbReference type="NCBI Taxonomy" id="203437"/>
    <lineage>
        <taxon>Bacteria</taxon>
        <taxon>Pseudomonadati</taxon>
        <taxon>Gemmatimonadota</taxon>
        <taxon>environmental samples</taxon>
    </lineage>
</organism>